<dbReference type="GO" id="GO:0030018">
    <property type="term" value="C:Z disc"/>
    <property type="evidence" value="ECO:0007669"/>
    <property type="project" value="TreeGrafter"/>
</dbReference>
<dbReference type="GO" id="GO:0030036">
    <property type="term" value="P:actin cytoskeleton organization"/>
    <property type="evidence" value="ECO:0007669"/>
    <property type="project" value="TreeGrafter"/>
</dbReference>
<keyword evidence="6" id="KW-1185">Reference proteome</keyword>
<dbReference type="AlphaFoldDB" id="A0A7M7GVX6"/>
<dbReference type="GO" id="GO:0001725">
    <property type="term" value="C:stress fiber"/>
    <property type="evidence" value="ECO:0007669"/>
    <property type="project" value="TreeGrafter"/>
</dbReference>
<dbReference type="KEGG" id="ame:102655756"/>
<evidence type="ECO:0000256" key="2">
    <source>
        <dbReference type="ARBA" id="ARBA00022490"/>
    </source>
</evidence>
<dbReference type="InterPro" id="IPR050604">
    <property type="entry name" value="PDZ-LIM_domain"/>
</dbReference>
<dbReference type="SMART" id="SM00228">
    <property type="entry name" value="PDZ"/>
    <property type="match status" value="1"/>
</dbReference>
<dbReference type="Proteomes" id="UP000005203">
    <property type="component" value="Linkage group LG10"/>
</dbReference>
<dbReference type="Gene3D" id="2.30.42.10">
    <property type="match status" value="1"/>
</dbReference>
<dbReference type="GO" id="GO:0005912">
    <property type="term" value="C:adherens junction"/>
    <property type="evidence" value="ECO:0007669"/>
    <property type="project" value="TreeGrafter"/>
</dbReference>
<reference evidence="7" key="2">
    <citation type="submission" date="2025-04" db="UniProtKB">
        <authorList>
            <consortium name="RefSeq"/>
        </authorList>
    </citation>
    <scope>IDENTIFICATION</scope>
    <source>
        <strain evidence="7">DH4</strain>
        <tissue evidence="7">Whole body</tissue>
    </source>
</reference>
<reference evidence="5" key="1">
    <citation type="submission" date="2021-01" db="UniProtKB">
        <authorList>
            <consortium name="EnsemblMetazoa"/>
        </authorList>
    </citation>
    <scope>IDENTIFICATION</scope>
    <source>
        <strain evidence="5">DH4</strain>
    </source>
</reference>
<name>A0A7M7GVX6_APIME</name>
<dbReference type="GO" id="GO:0061061">
    <property type="term" value="P:muscle structure development"/>
    <property type="evidence" value="ECO:0007669"/>
    <property type="project" value="TreeGrafter"/>
</dbReference>
<dbReference type="GO" id="GO:0051371">
    <property type="term" value="F:muscle alpha-actinin binding"/>
    <property type="evidence" value="ECO:0007669"/>
    <property type="project" value="TreeGrafter"/>
</dbReference>
<evidence type="ECO:0000313" key="7">
    <source>
        <dbReference type="RefSeq" id="XP_006566230.1"/>
    </source>
</evidence>
<keyword evidence="2" id="KW-0963">Cytoplasm</keyword>
<feature type="domain" description="PDZ" evidence="4">
    <location>
        <begin position="5"/>
        <end position="88"/>
    </location>
</feature>
<keyword evidence="3" id="KW-0479">Metal-binding</keyword>
<keyword evidence="3" id="KW-0440">LIM domain</keyword>
<dbReference type="InterPro" id="IPR001478">
    <property type="entry name" value="PDZ"/>
</dbReference>
<dbReference type="InterPro" id="IPR036034">
    <property type="entry name" value="PDZ_sf"/>
</dbReference>
<accession>A0A7M7GVX6</accession>
<dbReference type="CDD" id="cd23068">
    <property type="entry name" value="PDZ_ZASP52-like"/>
    <property type="match status" value="1"/>
</dbReference>
<dbReference type="PANTHER" id="PTHR24214">
    <property type="entry name" value="PDZ AND LIM DOMAIN PROTEIN ZASP"/>
    <property type="match status" value="1"/>
</dbReference>
<dbReference type="GO" id="GO:0031941">
    <property type="term" value="C:filamentous actin"/>
    <property type="evidence" value="ECO:0007669"/>
    <property type="project" value="TreeGrafter"/>
</dbReference>
<comment type="subcellular location">
    <subcellularLocation>
        <location evidence="1">Cytoplasm</location>
    </subcellularLocation>
</comment>
<dbReference type="EnsemblMetazoa" id="XM_006566167">
    <property type="protein sequence ID" value="XP_006566230"/>
    <property type="gene ID" value="LOC102655756"/>
</dbReference>
<evidence type="ECO:0000259" key="4">
    <source>
        <dbReference type="PROSITE" id="PS50106"/>
    </source>
</evidence>
<dbReference type="PROSITE" id="PS50106">
    <property type="entry name" value="PDZ"/>
    <property type="match status" value="1"/>
</dbReference>
<dbReference type="OrthoDB" id="44841at2759"/>
<dbReference type="RefSeq" id="XP_006566230.1">
    <property type="nucleotide sequence ID" value="XM_006566167.3"/>
</dbReference>
<gene>
    <name evidence="5" type="primary">102655756</name>
    <name evidence="7" type="synonym">LOC102655756</name>
</gene>
<evidence type="ECO:0000313" key="6">
    <source>
        <dbReference type="Proteomes" id="UP000005203"/>
    </source>
</evidence>
<accession>A0A8B6Z2B9</accession>
<keyword evidence="3" id="KW-0862">Zinc</keyword>
<organism evidence="5">
    <name type="scientific">Apis mellifera</name>
    <name type="common">Honeybee</name>
    <dbReference type="NCBI Taxonomy" id="7460"/>
    <lineage>
        <taxon>Eukaryota</taxon>
        <taxon>Metazoa</taxon>
        <taxon>Ecdysozoa</taxon>
        <taxon>Arthropoda</taxon>
        <taxon>Hexapoda</taxon>
        <taxon>Insecta</taxon>
        <taxon>Pterygota</taxon>
        <taxon>Neoptera</taxon>
        <taxon>Endopterygota</taxon>
        <taxon>Hymenoptera</taxon>
        <taxon>Apocrita</taxon>
        <taxon>Aculeata</taxon>
        <taxon>Apoidea</taxon>
        <taxon>Anthophila</taxon>
        <taxon>Apidae</taxon>
        <taxon>Apis</taxon>
    </lineage>
</organism>
<evidence type="ECO:0000256" key="1">
    <source>
        <dbReference type="ARBA" id="ARBA00004496"/>
    </source>
</evidence>
<dbReference type="FunFam" id="2.30.42.10:FF:000055">
    <property type="entry name" value="PDZ and LIM domain protein 3"/>
    <property type="match status" value="1"/>
</dbReference>
<dbReference type="GO" id="GO:0003779">
    <property type="term" value="F:actin binding"/>
    <property type="evidence" value="ECO:0007669"/>
    <property type="project" value="TreeGrafter"/>
</dbReference>
<sequence>MVDVDIKLSRSDKNQAWGFRLSGGADFAFPLTVVRVLLGGLADKAGLQAGDIVVKINGETVQHLRHVEVHDRFVKAGNEIMLSVVRNLKFERKV</sequence>
<protein>
    <submittedName>
        <fullName evidence="7">PDZ and LIM domain protein 7-like</fullName>
    </submittedName>
</protein>
<dbReference type="PANTHER" id="PTHR24214:SF38">
    <property type="entry name" value="PDZ AND LIM DOMAIN PROTEIN ZASP-RELATED"/>
    <property type="match status" value="1"/>
</dbReference>
<dbReference type="GeneID" id="102655756"/>
<evidence type="ECO:0000313" key="5">
    <source>
        <dbReference type="EnsemblMetazoa" id="XP_006566230"/>
    </source>
</evidence>
<dbReference type="SUPFAM" id="SSF50156">
    <property type="entry name" value="PDZ domain-like"/>
    <property type="match status" value="1"/>
</dbReference>
<proteinExistence type="predicted"/>
<dbReference type="Pfam" id="PF00595">
    <property type="entry name" value="PDZ"/>
    <property type="match status" value="1"/>
</dbReference>
<dbReference type="OMA" id="CETMSHG"/>
<evidence type="ECO:0000256" key="3">
    <source>
        <dbReference type="ARBA" id="ARBA00023038"/>
    </source>
</evidence>